<dbReference type="SUPFAM" id="SSF56784">
    <property type="entry name" value="HAD-like"/>
    <property type="match status" value="1"/>
</dbReference>
<dbReference type="AlphaFoldDB" id="A0A3A4BPQ5"/>
<keyword evidence="5" id="KW-1185">Reference proteome</keyword>
<dbReference type="Gene3D" id="3.40.50.1000">
    <property type="entry name" value="HAD superfamily/HAD-like"/>
    <property type="match status" value="1"/>
</dbReference>
<comment type="pathway">
    <text evidence="3">Glycan biosynthesis; trehalose biosynthesis.</text>
</comment>
<reference evidence="4 5" key="1">
    <citation type="submission" date="2018-09" db="EMBL/GenBank/DDBJ databases">
        <title>YIM 75507 draft genome.</title>
        <authorList>
            <person name="Tang S."/>
            <person name="Feng Y."/>
        </authorList>
    </citation>
    <scope>NUCLEOTIDE SEQUENCE [LARGE SCALE GENOMIC DNA]</scope>
    <source>
        <strain evidence="4 5">YIM 75507</strain>
    </source>
</reference>
<evidence type="ECO:0000256" key="2">
    <source>
        <dbReference type="ARBA" id="ARBA00024179"/>
    </source>
</evidence>
<keyword evidence="3" id="KW-0460">Magnesium</keyword>
<dbReference type="EC" id="3.1.3.12" evidence="3"/>
<dbReference type="InterPro" id="IPR003337">
    <property type="entry name" value="Trehalose_PPase"/>
</dbReference>
<dbReference type="Pfam" id="PF02358">
    <property type="entry name" value="Trehalose_PPase"/>
    <property type="match status" value="1"/>
</dbReference>
<comment type="cofactor">
    <cofactor evidence="3">
        <name>Mg(2+)</name>
        <dbReference type="ChEBI" id="CHEBI:18420"/>
    </cofactor>
</comment>
<dbReference type="EMBL" id="QZEY01000003">
    <property type="protein sequence ID" value="RJL33126.1"/>
    <property type="molecule type" value="Genomic_DNA"/>
</dbReference>
<dbReference type="Gene3D" id="3.30.70.1020">
    <property type="entry name" value="Trehalose-6-phosphate phosphatase related protein, domain 2"/>
    <property type="match status" value="1"/>
</dbReference>
<dbReference type="NCBIfam" id="TIGR00685">
    <property type="entry name" value="T6PP"/>
    <property type="match status" value="1"/>
</dbReference>
<evidence type="ECO:0000313" key="5">
    <source>
        <dbReference type="Proteomes" id="UP000265768"/>
    </source>
</evidence>
<organism evidence="4 5">
    <name type="scientific">Bailinhaonella thermotolerans</name>
    <dbReference type="NCBI Taxonomy" id="1070861"/>
    <lineage>
        <taxon>Bacteria</taxon>
        <taxon>Bacillati</taxon>
        <taxon>Actinomycetota</taxon>
        <taxon>Actinomycetes</taxon>
        <taxon>Streptosporangiales</taxon>
        <taxon>Streptosporangiaceae</taxon>
        <taxon>Bailinhaonella</taxon>
    </lineage>
</organism>
<proteinExistence type="inferred from homology"/>
<comment type="catalytic activity">
    <reaction evidence="3">
        <text>alpha,alpha-trehalose 6-phosphate + H2O = alpha,alpha-trehalose + phosphate</text>
        <dbReference type="Rhea" id="RHEA:23420"/>
        <dbReference type="ChEBI" id="CHEBI:15377"/>
        <dbReference type="ChEBI" id="CHEBI:16551"/>
        <dbReference type="ChEBI" id="CHEBI:43474"/>
        <dbReference type="ChEBI" id="CHEBI:58429"/>
        <dbReference type="EC" id="3.1.3.12"/>
    </reaction>
</comment>
<evidence type="ECO:0000313" key="4">
    <source>
        <dbReference type="EMBL" id="RJL33126.1"/>
    </source>
</evidence>
<keyword evidence="1 3" id="KW-0378">Hydrolase</keyword>
<dbReference type="GO" id="GO:0004805">
    <property type="term" value="F:trehalose-phosphatase activity"/>
    <property type="evidence" value="ECO:0007669"/>
    <property type="project" value="UniProtKB-EC"/>
</dbReference>
<accession>A0A3A4BPQ5</accession>
<dbReference type="InterPro" id="IPR036412">
    <property type="entry name" value="HAD-like_sf"/>
</dbReference>
<name>A0A3A4BPQ5_9ACTN</name>
<dbReference type="UniPathway" id="UPA00299"/>
<dbReference type="Proteomes" id="UP000265768">
    <property type="component" value="Unassembled WGS sequence"/>
</dbReference>
<protein>
    <recommendedName>
        <fullName evidence="3">Trehalose 6-phosphate phosphatase</fullName>
        <ecNumber evidence="3">3.1.3.12</ecNumber>
    </recommendedName>
</protein>
<keyword evidence="3" id="KW-0479">Metal-binding</keyword>
<dbReference type="InterPro" id="IPR023214">
    <property type="entry name" value="HAD_sf"/>
</dbReference>
<comment type="caution">
    <text evidence="4">The sequence shown here is derived from an EMBL/GenBank/DDBJ whole genome shotgun (WGS) entry which is preliminary data.</text>
</comment>
<gene>
    <name evidence="4" type="primary">otsB</name>
    <name evidence="4" type="ORF">D5H75_09740</name>
</gene>
<dbReference type="GO" id="GO:0005992">
    <property type="term" value="P:trehalose biosynthetic process"/>
    <property type="evidence" value="ECO:0007669"/>
    <property type="project" value="UniProtKB-UniPathway"/>
</dbReference>
<dbReference type="InterPro" id="IPR044651">
    <property type="entry name" value="OTSB-like"/>
</dbReference>
<comment type="function">
    <text evidence="2 3">Removes the phosphate from trehalose 6-phosphate to produce free trehalose.</text>
</comment>
<evidence type="ECO:0000256" key="3">
    <source>
        <dbReference type="RuleBase" id="RU361117"/>
    </source>
</evidence>
<dbReference type="OrthoDB" id="9816160at2"/>
<sequence length="283" mass="29319">MGSPLGDSFRLRTQQGLDGLEKIVGDPSGALIGLDFDGTLSPIVPDPDSARAHPAAPGALRLLAPRVCAVVILTGRPAATAVEYGPFQDVPGLIVLGHYGQERWEDGEVVAPPPPPGVQKVREGLPDALARAGAPDGVWIEDKGRSLAVHTRRAADPQAALERVSPAVHDLAERAGLIVEPGRFVLEARPAGMDKGAALRAFARERSARSVLFAGDDLGDLAAFDAIDSLRGDGIPGVKVCSGSAEVTRLAERSDLIVDGPAGVVDFLRALAGRLPPASGSQV</sequence>
<dbReference type="RefSeq" id="WP_119926086.1">
    <property type="nucleotide sequence ID" value="NZ_QZEY01000003.1"/>
</dbReference>
<evidence type="ECO:0000256" key="1">
    <source>
        <dbReference type="ARBA" id="ARBA00022801"/>
    </source>
</evidence>
<dbReference type="GO" id="GO:0046872">
    <property type="term" value="F:metal ion binding"/>
    <property type="evidence" value="ECO:0007669"/>
    <property type="project" value="UniProtKB-KW"/>
</dbReference>
<dbReference type="PANTHER" id="PTHR43768">
    <property type="entry name" value="TREHALOSE 6-PHOSPHATE PHOSPHATASE"/>
    <property type="match status" value="1"/>
</dbReference>
<comment type="similarity">
    <text evidence="3">Belongs to the trehalose phosphatase family.</text>
</comment>
<dbReference type="PANTHER" id="PTHR43768:SF3">
    <property type="entry name" value="TREHALOSE 6-PHOSPHATE PHOSPHATASE"/>
    <property type="match status" value="1"/>
</dbReference>